<dbReference type="InterPro" id="IPR035979">
    <property type="entry name" value="RBD_domain_sf"/>
</dbReference>
<dbReference type="PANTHER" id="PTHR23147">
    <property type="entry name" value="SERINE/ARGININE RICH SPLICING FACTOR"/>
    <property type="match status" value="1"/>
</dbReference>
<dbReference type="InterPro" id="IPR000504">
    <property type="entry name" value="RRM_dom"/>
</dbReference>
<dbReference type="Pfam" id="PF00076">
    <property type="entry name" value="RRM_1"/>
    <property type="match status" value="1"/>
</dbReference>
<evidence type="ECO:0000256" key="3">
    <source>
        <dbReference type="ARBA" id="ARBA00023187"/>
    </source>
</evidence>
<feature type="domain" description="RRM" evidence="5">
    <location>
        <begin position="289"/>
        <end position="371"/>
    </location>
</feature>
<dbReference type="SUPFAM" id="SSF54928">
    <property type="entry name" value="RNA-binding domain, RBD"/>
    <property type="match status" value="1"/>
</dbReference>
<dbReference type="GO" id="GO:0003723">
    <property type="term" value="F:RNA binding"/>
    <property type="evidence" value="ECO:0007669"/>
    <property type="project" value="UniProtKB-UniRule"/>
</dbReference>
<evidence type="ECO:0000313" key="6">
    <source>
        <dbReference type="EMBL" id="GEY08972.1"/>
    </source>
</evidence>
<dbReference type="InterPro" id="IPR050907">
    <property type="entry name" value="SRSF"/>
</dbReference>
<evidence type="ECO:0000256" key="4">
    <source>
        <dbReference type="PROSITE-ProRule" id="PRU00176"/>
    </source>
</evidence>
<keyword evidence="2" id="KW-0747">Spliceosome</keyword>
<keyword evidence="3" id="KW-0508">mRNA splicing</keyword>
<keyword evidence="1" id="KW-0507">mRNA processing</keyword>
<organism evidence="6">
    <name type="scientific">Tanacetum cinerariifolium</name>
    <name type="common">Dalmatian daisy</name>
    <name type="synonym">Chrysanthemum cinerariifolium</name>
    <dbReference type="NCBI Taxonomy" id="118510"/>
    <lineage>
        <taxon>Eukaryota</taxon>
        <taxon>Viridiplantae</taxon>
        <taxon>Streptophyta</taxon>
        <taxon>Embryophyta</taxon>
        <taxon>Tracheophyta</taxon>
        <taxon>Spermatophyta</taxon>
        <taxon>Magnoliopsida</taxon>
        <taxon>eudicotyledons</taxon>
        <taxon>Gunneridae</taxon>
        <taxon>Pentapetalae</taxon>
        <taxon>asterids</taxon>
        <taxon>campanulids</taxon>
        <taxon>Asterales</taxon>
        <taxon>Asteraceae</taxon>
        <taxon>Asteroideae</taxon>
        <taxon>Anthemideae</taxon>
        <taxon>Anthemidinae</taxon>
        <taxon>Tanacetum</taxon>
    </lineage>
</organism>
<reference evidence="6" key="1">
    <citation type="journal article" date="2019" name="Sci. Rep.">
        <title>Draft genome of Tanacetum cinerariifolium, the natural source of mosquito coil.</title>
        <authorList>
            <person name="Yamashiro T."/>
            <person name="Shiraishi A."/>
            <person name="Satake H."/>
            <person name="Nakayama K."/>
        </authorList>
    </citation>
    <scope>NUCLEOTIDE SEQUENCE</scope>
</reference>
<sequence>MDQSPSVEKTCLGKNIIEISSNKAEEEDDIEPRVVLGRSFLRLTKVIADFRTETVTIYPRLDPFFISSDEEEKIDDDWDLFLDNIDFEDIPNIGVNVPQRKPKEKHWLSVFVKDTLLEEERPVIETMTYSDKHKKILDEICLDKLKLDGMTKEEEETIIKVKGEALIEKMILKHLDDIQNVQKKITMVNHSKAEPMRLLRNVMCQVGVTTIIVEFLIMDMTIDRDTPILVGRGVLCTCGGILNTIKRITSTFDGGLRCNPRSGVYLLFFPLLMVTMVHSNTDLTRTISKSIFVTNFPDNTTSADLWKICQTYGVVVDVYIPNHRSKVGKRFAFVRFIKVTNVKRLVGNLCTFWIGRMHLHANVIRFERTPFQQSQPPPPTRPGKIAPSFVLAVKGILPTPVLSPPTMVLDDSCMVTMDLINYVMGEVKLFSSVNNLRVILSAEGFSIQKVVYLGERIIWVDVKGVPMHAWSSNMFHKIGSIWGEVLKLGDCKDKCFAHDTHEEGEFIQNGEDGLEKLIHQTNVEEESDIEAVSETFFGDQADDLNEDVNAAATNSSIPFPPGFTPDKPDTDVGQTMGFSMECSIKDMERVIDLKGVDDVVR</sequence>
<evidence type="ECO:0000259" key="5">
    <source>
        <dbReference type="PROSITE" id="PS50102"/>
    </source>
</evidence>
<dbReference type="SMART" id="SM00360">
    <property type="entry name" value="RRM"/>
    <property type="match status" value="1"/>
</dbReference>
<dbReference type="GO" id="GO:0008380">
    <property type="term" value="P:RNA splicing"/>
    <property type="evidence" value="ECO:0007669"/>
    <property type="project" value="UniProtKB-KW"/>
</dbReference>
<keyword evidence="4" id="KW-0694">RNA-binding</keyword>
<dbReference type="GO" id="GO:0005681">
    <property type="term" value="C:spliceosomal complex"/>
    <property type="evidence" value="ECO:0007669"/>
    <property type="project" value="UniProtKB-KW"/>
</dbReference>
<dbReference type="CDD" id="cd00590">
    <property type="entry name" value="RRM_SF"/>
    <property type="match status" value="1"/>
</dbReference>
<dbReference type="PROSITE" id="PS50102">
    <property type="entry name" value="RRM"/>
    <property type="match status" value="1"/>
</dbReference>
<accession>A0A699HJP3</accession>
<dbReference type="InterPro" id="IPR012677">
    <property type="entry name" value="Nucleotide-bd_a/b_plait_sf"/>
</dbReference>
<proteinExistence type="predicted"/>
<evidence type="ECO:0000256" key="1">
    <source>
        <dbReference type="ARBA" id="ARBA00022664"/>
    </source>
</evidence>
<evidence type="ECO:0000256" key="2">
    <source>
        <dbReference type="ARBA" id="ARBA00022728"/>
    </source>
</evidence>
<protein>
    <recommendedName>
        <fullName evidence="5">RRM domain-containing protein</fullName>
    </recommendedName>
</protein>
<comment type="caution">
    <text evidence="6">The sequence shown here is derived from an EMBL/GenBank/DDBJ whole genome shotgun (WGS) entry which is preliminary data.</text>
</comment>
<name>A0A699HJP3_TANCI</name>
<dbReference type="AlphaFoldDB" id="A0A699HJP3"/>
<gene>
    <name evidence="6" type="ORF">Tci_380946</name>
</gene>
<dbReference type="GO" id="GO:0006397">
    <property type="term" value="P:mRNA processing"/>
    <property type="evidence" value="ECO:0007669"/>
    <property type="project" value="UniProtKB-KW"/>
</dbReference>
<dbReference type="Gene3D" id="3.30.70.330">
    <property type="match status" value="1"/>
</dbReference>
<dbReference type="EMBL" id="BKCJ010151055">
    <property type="protein sequence ID" value="GEY08972.1"/>
    <property type="molecule type" value="Genomic_DNA"/>
</dbReference>